<evidence type="ECO:0000256" key="5">
    <source>
        <dbReference type="ARBA" id="ARBA00022989"/>
    </source>
</evidence>
<accession>A0A5C1QHH8</accession>
<proteinExistence type="inferred from homology"/>
<feature type="transmembrane region" description="Helical" evidence="7">
    <location>
        <begin position="203"/>
        <end position="222"/>
    </location>
</feature>
<protein>
    <submittedName>
        <fullName evidence="8">Putative sulfate exporter family transporter</fullName>
    </submittedName>
</protein>
<evidence type="ECO:0000256" key="2">
    <source>
        <dbReference type="ARBA" id="ARBA00007977"/>
    </source>
</evidence>
<dbReference type="AlphaFoldDB" id="A0A5C1QHH8"/>
<dbReference type="KEGG" id="ock:EXM22_00610"/>
<gene>
    <name evidence="8" type="ORF">EXM22_00610</name>
</gene>
<feature type="transmembrane region" description="Helical" evidence="7">
    <location>
        <begin position="83"/>
        <end position="102"/>
    </location>
</feature>
<feature type="transmembrane region" description="Helical" evidence="7">
    <location>
        <begin position="114"/>
        <end position="135"/>
    </location>
</feature>
<feature type="transmembrane region" description="Helical" evidence="7">
    <location>
        <begin position="147"/>
        <end position="166"/>
    </location>
</feature>
<dbReference type="PANTHER" id="PTHR30106">
    <property type="entry name" value="INNER MEMBRANE PROTEIN YEIH-RELATED"/>
    <property type="match status" value="1"/>
</dbReference>
<evidence type="ECO:0000256" key="3">
    <source>
        <dbReference type="ARBA" id="ARBA00022475"/>
    </source>
</evidence>
<dbReference type="PANTHER" id="PTHR30106:SF2">
    <property type="entry name" value="UPF0324 INNER MEMBRANE PROTEIN YEIH"/>
    <property type="match status" value="1"/>
</dbReference>
<keyword evidence="6 7" id="KW-0472">Membrane</keyword>
<comment type="subcellular location">
    <subcellularLocation>
        <location evidence="1">Cell membrane</location>
        <topology evidence="1">Multi-pass membrane protein</topology>
    </subcellularLocation>
</comment>
<evidence type="ECO:0000256" key="4">
    <source>
        <dbReference type="ARBA" id="ARBA00022692"/>
    </source>
</evidence>
<feature type="transmembrane region" description="Helical" evidence="7">
    <location>
        <begin position="300"/>
        <end position="323"/>
    </location>
</feature>
<keyword evidence="3" id="KW-1003">Cell membrane</keyword>
<dbReference type="RefSeq" id="WP_149484642.1">
    <property type="nucleotide sequence ID" value="NZ_CP036150.1"/>
</dbReference>
<dbReference type="InterPro" id="IPR018383">
    <property type="entry name" value="UPF0324_pro"/>
</dbReference>
<evidence type="ECO:0000256" key="6">
    <source>
        <dbReference type="ARBA" id="ARBA00023136"/>
    </source>
</evidence>
<reference evidence="8 9" key="1">
    <citation type="submission" date="2019-02" db="EMBL/GenBank/DDBJ databases">
        <title>Complete Genome Sequence and Methylome Analysis of free living Spirochaetas.</title>
        <authorList>
            <person name="Fomenkov A."/>
            <person name="Dubinina G."/>
            <person name="Leshcheva N."/>
            <person name="Mikheeva N."/>
            <person name="Grabovich M."/>
            <person name="Vincze T."/>
            <person name="Roberts R.J."/>
        </authorList>
    </citation>
    <scope>NUCLEOTIDE SEQUENCE [LARGE SCALE GENOMIC DNA]</scope>
    <source>
        <strain evidence="8 9">K2</strain>
    </source>
</reference>
<dbReference type="GO" id="GO:0005886">
    <property type="term" value="C:plasma membrane"/>
    <property type="evidence" value="ECO:0007669"/>
    <property type="project" value="UniProtKB-SubCell"/>
</dbReference>
<evidence type="ECO:0000313" key="8">
    <source>
        <dbReference type="EMBL" id="QEN06559.1"/>
    </source>
</evidence>
<evidence type="ECO:0000313" key="9">
    <source>
        <dbReference type="Proteomes" id="UP000324209"/>
    </source>
</evidence>
<feature type="transmembrane region" description="Helical" evidence="7">
    <location>
        <begin position="60"/>
        <end position="77"/>
    </location>
</feature>
<dbReference type="EMBL" id="CP036150">
    <property type="protein sequence ID" value="QEN06559.1"/>
    <property type="molecule type" value="Genomic_DNA"/>
</dbReference>
<feature type="transmembrane region" description="Helical" evidence="7">
    <location>
        <begin position="243"/>
        <end position="261"/>
    </location>
</feature>
<feature type="transmembrane region" description="Helical" evidence="7">
    <location>
        <begin position="267"/>
        <end position="288"/>
    </location>
</feature>
<dbReference type="Pfam" id="PF03601">
    <property type="entry name" value="Cons_hypoth698"/>
    <property type="match status" value="1"/>
</dbReference>
<dbReference type="Proteomes" id="UP000324209">
    <property type="component" value="Chromosome"/>
</dbReference>
<evidence type="ECO:0000256" key="1">
    <source>
        <dbReference type="ARBA" id="ARBA00004651"/>
    </source>
</evidence>
<sequence>MKLLPGIIICALLGTIAWTLGLFLPLGAVTFSILLGMLLANTFKISSRATPGISFSEKKILPVAIALLGFSLNYNVLLSFGVLPLILIFLGIPFTILTALIWGKLFGIEKEQALLIGVGNGVCGSSAIVAVQGVVKTNEKNVGMSVAIINLLGTAGIFILPFLLSLTPLFSQQIKGMIIGNTLQAVGQVTAAGFSLGNDTGQVAVIVKMGRILLISPVVLIVQFIRNPKAASLEKKTRAKVPLYILVFILFSAINTAGFLPESMTEALQFSGEVLLITAMAGIGMKITFRGLAQQGKNSLMTGILTWAGQILFTFLIVFPYQILFL</sequence>
<keyword evidence="5 7" id="KW-1133">Transmembrane helix</keyword>
<organism evidence="8 9">
    <name type="scientific">Oceanispirochaeta crateris</name>
    <dbReference type="NCBI Taxonomy" id="2518645"/>
    <lineage>
        <taxon>Bacteria</taxon>
        <taxon>Pseudomonadati</taxon>
        <taxon>Spirochaetota</taxon>
        <taxon>Spirochaetia</taxon>
        <taxon>Spirochaetales</taxon>
        <taxon>Spirochaetaceae</taxon>
        <taxon>Oceanispirochaeta</taxon>
    </lineage>
</organism>
<name>A0A5C1QHH8_9SPIO</name>
<comment type="similarity">
    <text evidence="2">Belongs to the UPF0324 family.</text>
</comment>
<dbReference type="OrthoDB" id="9811391at2"/>
<keyword evidence="4 7" id="KW-0812">Transmembrane</keyword>
<keyword evidence="9" id="KW-1185">Reference proteome</keyword>
<evidence type="ECO:0000256" key="7">
    <source>
        <dbReference type="SAM" id="Phobius"/>
    </source>
</evidence>
<feature type="transmembrane region" description="Helical" evidence="7">
    <location>
        <begin position="6"/>
        <end position="39"/>
    </location>
</feature>